<dbReference type="OrthoDB" id="247245at2759"/>
<dbReference type="HAMAP" id="MF_00376">
    <property type="entry name" value="Dephospho_CoA_kinase"/>
    <property type="match status" value="1"/>
</dbReference>
<dbReference type="Gene3D" id="3.40.50.300">
    <property type="entry name" value="P-loop containing nucleotide triphosphate hydrolases"/>
    <property type="match status" value="1"/>
</dbReference>
<dbReference type="FunFam" id="3.40.50.300:FF:000991">
    <property type="entry name" value="Dephospho-CoA kinase"/>
    <property type="match status" value="1"/>
</dbReference>
<evidence type="ECO:0000256" key="8">
    <source>
        <dbReference type="SAM" id="Phobius"/>
    </source>
</evidence>
<feature type="non-terminal residue" evidence="9">
    <location>
        <position position="1"/>
    </location>
</feature>
<dbReference type="PROSITE" id="PS51219">
    <property type="entry name" value="DPCK"/>
    <property type="match status" value="1"/>
</dbReference>
<protein>
    <submittedName>
        <fullName evidence="9">Dephospho-CoA kinase domain-containing protein</fullName>
    </submittedName>
</protein>
<sequence>RVMRLVGLSGGIASGKSTVARELAALDFDVIDCDELAKKATLKGSWGWRRVVASFGDGVLAADGELDRECLGHLVFNDASARRRLNSATHLPVALALARRLLTCWLSCKWIVVVDMPLLFETKVYKLTRPNVLVACSQGTQLSRLVHRDGGSTERAVARINSQMPLDAKRRLADVVIENEGGLEQLRDQVRQLAARLRRGARAWGLLTSPLMALALVLLPFWRWR</sequence>
<dbReference type="Pfam" id="PF01121">
    <property type="entry name" value="CoaE"/>
    <property type="match status" value="1"/>
</dbReference>
<dbReference type="EMBL" id="PGGS01000084">
    <property type="protein sequence ID" value="PNH09587.1"/>
    <property type="molecule type" value="Genomic_DNA"/>
</dbReference>
<dbReference type="GO" id="GO:0015937">
    <property type="term" value="P:coenzyme A biosynthetic process"/>
    <property type="evidence" value="ECO:0007669"/>
    <property type="project" value="UniProtKB-KW"/>
</dbReference>
<evidence type="ECO:0000256" key="2">
    <source>
        <dbReference type="ARBA" id="ARBA00022490"/>
    </source>
</evidence>
<evidence type="ECO:0000256" key="5">
    <source>
        <dbReference type="ARBA" id="ARBA00022777"/>
    </source>
</evidence>
<dbReference type="PANTHER" id="PTHR10695">
    <property type="entry name" value="DEPHOSPHO-COA KINASE-RELATED"/>
    <property type="match status" value="1"/>
</dbReference>
<evidence type="ECO:0000256" key="3">
    <source>
        <dbReference type="ARBA" id="ARBA00022679"/>
    </source>
</evidence>
<proteinExistence type="inferred from homology"/>
<dbReference type="InterPro" id="IPR001977">
    <property type="entry name" value="Depp_CoAkinase"/>
</dbReference>
<dbReference type="NCBIfam" id="TIGR00152">
    <property type="entry name" value="dephospho-CoA kinase"/>
    <property type="match status" value="1"/>
</dbReference>
<keyword evidence="4" id="KW-0547">Nucleotide-binding</keyword>
<dbReference type="GO" id="GO:0004140">
    <property type="term" value="F:dephospho-CoA kinase activity"/>
    <property type="evidence" value="ECO:0007669"/>
    <property type="project" value="InterPro"/>
</dbReference>
<organism evidence="9 10">
    <name type="scientific">Tetrabaena socialis</name>
    <dbReference type="NCBI Taxonomy" id="47790"/>
    <lineage>
        <taxon>Eukaryota</taxon>
        <taxon>Viridiplantae</taxon>
        <taxon>Chlorophyta</taxon>
        <taxon>core chlorophytes</taxon>
        <taxon>Chlorophyceae</taxon>
        <taxon>CS clade</taxon>
        <taxon>Chlamydomonadales</taxon>
        <taxon>Tetrabaenaceae</taxon>
        <taxon>Tetrabaena</taxon>
    </lineage>
</organism>
<name>A0A2J8AAQ0_9CHLO</name>
<keyword evidence="8" id="KW-1133">Transmembrane helix</keyword>
<keyword evidence="10" id="KW-1185">Reference proteome</keyword>
<dbReference type="PANTHER" id="PTHR10695:SF46">
    <property type="entry name" value="BIFUNCTIONAL COENZYME A SYNTHASE-RELATED"/>
    <property type="match status" value="1"/>
</dbReference>
<feature type="transmembrane region" description="Helical" evidence="8">
    <location>
        <begin position="203"/>
        <end position="222"/>
    </location>
</feature>
<evidence type="ECO:0000313" key="10">
    <source>
        <dbReference type="Proteomes" id="UP000236333"/>
    </source>
</evidence>
<dbReference type="SUPFAM" id="SSF52540">
    <property type="entry name" value="P-loop containing nucleoside triphosphate hydrolases"/>
    <property type="match status" value="1"/>
</dbReference>
<keyword evidence="3" id="KW-0808">Transferase</keyword>
<comment type="similarity">
    <text evidence="1">Belongs to the CoaE family.</text>
</comment>
<dbReference type="CDD" id="cd02022">
    <property type="entry name" value="DPCK"/>
    <property type="match status" value="1"/>
</dbReference>
<dbReference type="InterPro" id="IPR027417">
    <property type="entry name" value="P-loop_NTPase"/>
</dbReference>
<keyword evidence="7" id="KW-0173">Coenzyme A biosynthesis</keyword>
<accession>A0A2J8AAQ0</accession>
<gene>
    <name evidence="9" type="ORF">TSOC_003778</name>
</gene>
<evidence type="ECO:0000256" key="7">
    <source>
        <dbReference type="ARBA" id="ARBA00022993"/>
    </source>
</evidence>
<keyword evidence="8" id="KW-0472">Membrane</keyword>
<comment type="caution">
    <text evidence="9">The sequence shown here is derived from an EMBL/GenBank/DDBJ whole genome shotgun (WGS) entry which is preliminary data.</text>
</comment>
<evidence type="ECO:0000256" key="6">
    <source>
        <dbReference type="ARBA" id="ARBA00022840"/>
    </source>
</evidence>
<dbReference type="AlphaFoldDB" id="A0A2J8AAQ0"/>
<reference evidence="9 10" key="1">
    <citation type="journal article" date="2017" name="Mol. Biol. Evol.">
        <title>The 4-celled Tetrabaena socialis nuclear genome reveals the essential components for genetic control of cell number at the origin of multicellularity in the volvocine lineage.</title>
        <authorList>
            <person name="Featherston J."/>
            <person name="Arakaki Y."/>
            <person name="Hanschen E.R."/>
            <person name="Ferris P.J."/>
            <person name="Michod R.E."/>
            <person name="Olson B.J.S.C."/>
            <person name="Nozaki H."/>
            <person name="Durand P.M."/>
        </authorList>
    </citation>
    <scope>NUCLEOTIDE SEQUENCE [LARGE SCALE GENOMIC DNA]</scope>
    <source>
        <strain evidence="9 10">NIES-571</strain>
    </source>
</reference>
<dbReference type="Proteomes" id="UP000236333">
    <property type="component" value="Unassembled WGS sequence"/>
</dbReference>
<keyword evidence="6" id="KW-0067">ATP-binding</keyword>
<keyword evidence="5 9" id="KW-0418">Kinase</keyword>
<keyword evidence="2" id="KW-0963">Cytoplasm</keyword>
<evidence type="ECO:0000256" key="1">
    <source>
        <dbReference type="ARBA" id="ARBA00009018"/>
    </source>
</evidence>
<evidence type="ECO:0000256" key="4">
    <source>
        <dbReference type="ARBA" id="ARBA00022741"/>
    </source>
</evidence>
<dbReference type="GO" id="GO:0005524">
    <property type="term" value="F:ATP binding"/>
    <property type="evidence" value="ECO:0007669"/>
    <property type="project" value="UniProtKB-KW"/>
</dbReference>
<evidence type="ECO:0000313" key="9">
    <source>
        <dbReference type="EMBL" id="PNH09587.1"/>
    </source>
</evidence>
<keyword evidence="8" id="KW-0812">Transmembrane</keyword>